<evidence type="ECO:0000259" key="5">
    <source>
        <dbReference type="PROSITE" id="PS50111"/>
    </source>
</evidence>
<protein>
    <recommendedName>
        <fullName evidence="5">Methyl-accepting transducer domain-containing protein</fullName>
    </recommendedName>
</protein>
<dbReference type="Pfam" id="PF00015">
    <property type="entry name" value="MCPsignal"/>
    <property type="match status" value="1"/>
</dbReference>
<dbReference type="InterPro" id="IPR004089">
    <property type="entry name" value="MCPsignal_dom"/>
</dbReference>
<dbReference type="RefSeq" id="WP_109021582.1">
    <property type="nucleotide sequence ID" value="NZ_AP025028.1"/>
</dbReference>
<keyword evidence="7" id="KW-1185">Reference proteome</keyword>
<keyword evidence="4" id="KW-0812">Transmembrane</keyword>
<evidence type="ECO:0000256" key="3">
    <source>
        <dbReference type="SAM" id="Coils"/>
    </source>
</evidence>
<feature type="transmembrane region" description="Helical" evidence="4">
    <location>
        <begin position="39"/>
        <end position="60"/>
    </location>
</feature>
<evidence type="ECO:0000313" key="6">
    <source>
        <dbReference type="EMBL" id="BDA80555.1"/>
    </source>
</evidence>
<evidence type="ECO:0000256" key="4">
    <source>
        <dbReference type="SAM" id="Phobius"/>
    </source>
</evidence>
<reference evidence="6 7" key="1">
    <citation type="submission" date="2021-08" db="EMBL/GenBank/DDBJ databases">
        <title>Complete genome sequence of Leptospira kobayashii strain E30.</title>
        <authorList>
            <person name="Nakao R."/>
            <person name="Nakamura S."/>
            <person name="Masuzawa T."/>
            <person name="Koizumi N."/>
        </authorList>
    </citation>
    <scope>NUCLEOTIDE SEQUENCE [LARGE SCALE GENOMIC DNA]</scope>
    <source>
        <strain evidence="6 7">E30</strain>
    </source>
</reference>
<evidence type="ECO:0000256" key="2">
    <source>
        <dbReference type="PROSITE-ProRule" id="PRU00284"/>
    </source>
</evidence>
<sequence length="569" mass="62649">MKTKLRFYYFISYFLFGFVILFGNGLLFHNLLPPSEQSIALPMSLSFAFMTLACMVFAYYSGGSLSNTFATIENAFREASKGNLQIHIPYKPKELLAEFYENFHRMLKGQSELIQHLRNSVTHLADDSEKMKRVVIEFATNLQSQSAATEQVSASMEEISGAATSISSFSGENSTSMANLVDEVEKLSEAMDKTGTNVEGTLSSFKQITEKAQAGKSSLQEMNAAMDNLSNSSKEITKMVKTIAEVSEQINMLALNAAIEAARAGDSGRGFAVVAEAVSKLAERTASSVKGVNELVKKNQNDMVLGMERIEKTTGQIQEIIGTIDKVSHQMEEVHQASNAQRELRQAVLKEAGFVRKRSDEIKFAVSEHNAATNEVVTSVSSISRLSFNNSESSDLLTASISGISNTANQLRSMVELFKTLSTTNTSAKSTIGSERDSATHHLEFRSNIGSLYYVKDKNLLEVVWTPDFTEEGYKEILLKGLDVIKKYDITKWMADTRKMGVVSTGAQDWVNEVWFPQAIGCSLRKIAIVIPDSALAAMSIDDSTLKTGNVELKTLPSVETAMEWLLKS</sequence>
<dbReference type="EMBL" id="AP025028">
    <property type="protein sequence ID" value="BDA80555.1"/>
    <property type="molecule type" value="Genomic_DNA"/>
</dbReference>
<dbReference type="Proteomes" id="UP000245263">
    <property type="component" value="Chromosome 1"/>
</dbReference>
<name>A0ABM7UTP1_9LEPT</name>
<keyword evidence="4" id="KW-0472">Membrane</keyword>
<dbReference type="PANTHER" id="PTHR32089">
    <property type="entry name" value="METHYL-ACCEPTING CHEMOTAXIS PROTEIN MCPB"/>
    <property type="match status" value="1"/>
</dbReference>
<keyword evidence="1 2" id="KW-0807">Transducer</keyword>
<keyword evidence="3" id="KW-0175">Coiled coil</keyword>
<feature type="transmembrane region" description="Helical" evidence="4">
    <location>
        <begin position="7"/>
        <end position="27"/>
    </location>
</feature>
<keyword evidence="4" id="KW-1133">Transmembrane helix</keyword>
<proteinExistence type="predicted"/>
<accession>A0ABM7UTP1</accession>
<evidence type="ECO:0000256" key="1">
    <source>
        <dbReference type="ARBA" id="ARBA00023224"/>
    </source>
</evidence>
<dbReference type="Gene3D" id="1.10.287.950">
    <property type="entry name" value="Methyl-accepting chemotaxis protein"/>
    <property type="match status" value="1"/>
</dbReference>
<evidence type="ECO:0000313" key="7">
    <source>
        <dbReference type="Proteomes" id="UP000245263"/>
    </source>
</evidence>
<feature type="domain" description="Methyl-accepting transducer" evidence="5">
    <location>
        <begin position="148"/>
        <end position="384"/>
    </location>
</feature>
<dbReference type="SUPFAM" id="SSF58104">
    <property type="entry name" value="Methyl-accepting chemotaxis protein (MCP) signaling domain"/>
    <property type="match status" value="1"/>
</dbReference>
<dbReference type="PROSITE" id="PS50111">
    <property type="entry name" value="CHEMOTAXIS_TRANSDUC_2"/>
    <property type="match status" value="1"/>
</dbReference>
<dbReference type="SMART" id="SM00283">
    <property type="entry name" value="MA"/>
    <property type="match status" value="1"/>
</dbReference>
<organism evidence="6 7">
    <name type="scientific">Leptospira kobayashii</name>
    <dbReference type="NCBI Taxonomy" id="1917830"/>
    <lineage>
        <taxon>Bacteria</taxon>
        <taxon>Pseudomonadati</taxon>
        <taxon>Spirochaetota</taxon>
        <taxon>Spirochaetia</taxon>
        <taxon>Leptospirales</taxon>
        <taxon>Leptospiraceae</taxon>
        <taxon>Leptospira</taxon>
    </lineage>
</organism>
<dbReference type="PANTHER" id="PTHR32089:SF112">
    <property type="entry name" value="LYSOZYME-LIKE PROTEIN-RELATED"/>
    <property type="match status" value="1"/>
</dbReference>
<feature type="coiled-coil region" evidence="3">
    <location>
        <begin position="177"/>
        <end position="239"/>
    </location>
</feature>
<gene>
    <name evidence="6" type="ORF">LPTSP3_g34850</name>
</gene>